<sequence length="517" mass="58778">MVVEDKVGPRTEGADPDRFFPYTSGRWIHDERHQLSLRYRRFNIDALKEVVARAGGGKTILEMDKLAEGAYNKIFQCKLDNGLELIARIPTILAGPGRLVTASEVATIDFVRSQLGVPVPRVLAWCADASITPVETEYIVMEKAAGIELGKVWDKMCSDTKDAVVREWVDIEARLLAPISGGYGSVFYRGDIDQAVSRDIMVDGTRQDRFVLGPSVSTTFWEGERRDMDIDRGPWKNALSSLKAESLRERSWIEKYAIPNPNPGPFDPPVNIQHPPSHLSLLTRYESVLPYLRPPARGVVRPTLWHTDLHFGNIFVLPEDLANGKVTITAVIDWQHTSLRPLYLQARTPRFIRYHPPPETFDQQETALHNELTNRHKLYAATCASRSPDYYRARSFHTRDLIIPPIQFAGRIWSGGFVPLRESLIRIVDRWDALGHAGLACPIEFSAAEREMHAVDAAEWQETEDVRVLMQERIGVQEDGWVSVEEYDDAVARNEECKREFMESMPPGEERDDFMRV</sequence>
<gene>
    <name evidence="2" type="ORF">STEHIDRAFT_135848</name>
</gene>
<dbReference type="EMBL" id="JH687407">
    <property type="protein sequence ID" value="EIM79217.1"/>
    <property type="molecule type" value="Genomic_DNA"/>
</dbReference>
<dbReference type="InterPro" id="IPR011009">
    <property type="entry name" value="Kinase-like_dom_sf"/>
</dbReference>
<dbReference type="GO" id="GO:0005739">
    <property type="term" value="C:mitochondrion"/>
    <property type="evidence" value="ECO:0007669"/>
    <property type="project" value="TreeGrafter"/>
</dbReference>
<dbReference type="PANTHER" id="PTHR36091:SF2">
    <property type="entry name" value="AMINOGLYCOSIDE PHOSPHOTRANSFERASE DOMAIN-CONTAINING PROTEIN"/>
    <property type="match status" value="1"/>
</dbReference>
<dbReference type="Gene3D" id="3.30.200.20">
    <property type="entry name" value="Phosphorylase Kinase, domain 1"/>
    <property type="match status" value="1"/>
</dbReference>
<dbReference type="OrthoDB" id="2968323at2759"/>
<dbReference type="Gene3D" id="3.90.1200.10">
    <property type="match status" value="1"/>
</dbReference>
<dbReference type="InterPro" id="IPR051035">
    <property type="entry name" value="Mito_inheritance_9"/>
</dbReference>
<keyword evidence="2" id="KW-0808">Transferase</keyword>
<dbReference type="RefSeq" id="XP_007311670.1">
    <property type="nucleotide sequence ID" value="XM_007311608.1"/>
</dbReference>
<dbReference type="GeneID" id="18798482"/>
<organism evidence="2 3">
    <name type="scientific">Stereum hirsutum (strain FP-91666)</name>
    <name type="common">White-rot fungus</name>
    <dbReference type="NCBI Taxonomy" id="721885"/>
    <lineage>
        <taxon>Eukaryota</taxon>
        <taxon>Fungi</taxon>
        <taxon>Dikarya</taxon>
        <taxon>Basidiomycota</taxon>
        <taxon>Agaricomycotina</taxon>
        <taxon>Agaricomycetes</taxon>
        <taxon>Russulales</taxon>
        <taxon>Stereaceae</taxon>
        <taxon>Stereum</taxon>
    </lineage>
</organism>
<dbReference type="OMA" id="GFWEDRY"/>
<dbReference type="AlphaFoldDB" id="R7RXY3"/>
<dbReference type="GO" id="GO:0016740">
    <property type="term" value="F:transferase activity"/>
    <property type="evidence" value="ECO:0007669"/>
    <property type="project" value="UniProtKB-KW"/>
</dbReference>
<dbReference type="PANTHER" id="PTHR36091">
    <property type="entry name" value="ALTERED INHERITANCE OF MITOCHONDRIA PROTEIN 9, MITOCHONDRIAL"/>
    <property type="match status" value="1"/>
</dbReference>
<proteinExistence type="predicted"/>
<evidence type="ECO:0000313" key="3">
    <source>
        <dbReference type="Proteomes" id="UP000053927"/>
    </source>
</evidence>
<evidence type="ECO:0000259" key="1">
    <source>
        <dbReference type="Pfam" id="PF01636"/>
    </source>
</evidence>
<protein>
    <submittedName>
        <fullName evidence="2">Phosphotransferase family protein</fullName>
    </submittedName>
</protein>
<dbReference type="SUPFAM" id="SSF56112">
    <property type="entry name" value="Protein kinase-like (PK-like)"/>
    <property type="match status" value="1"/>
</dbReference>
<reference evidence="3" key="1">
    <citation type="journal article" date="2012" name="Science">
        <title>The Paleozoic origin of enzymatic lignin decomposition reconstructed from 31 fungal genomes.</title>
        <authorList>
            <person name="Floudas D."/>
            <person name="Binder M."/>
            <person name="Riley R."/>
            <person name="Barry K."/>
            <person name="Blanchette R.A."/>
            <person name="Henrissat B."/>
            <person name="Martinez A.T."/>
            <person name="Otillar R."/>
            <person name="Spatafora J.W."/>
            <person name="Yadav J.S."/>
            <person name="Aerts A."/>
            <person name="Benoit I."/>
            <person name="Boyd A."/>
            <person name="Carlson A."/>
            <person name="Copeland A."/>
            <person name="Coutinho P.M."/>
            <person name="de Vries R.P."/>
            <person name="Ferreira P."/>
            <person name="Findley K."/>
            <person name="Foster B."/>
            <person name="Gaskell J."/>
            <person name="Glotzer D."/>
            <person name="Gorecki P."/>
            <person name="Heitman J."/>
            <person name="Hesse C."/>
            <person name="Hori C."/>
            <person name="Igarashi K."/>
            <person name="Jurgens J.A."/>
            <person name="Kallen N."/>
            <person name="Kersten P."/>
            <person name="Kohler A."/>
            <person name="Kuees U."/>
            <person name="Kumar T.K.A."/>
            <person name="Kuo A."/>
            <person name="LaButti K."/>
            <person name="Larrondo L.F."/>
            <person name="Lindquist E."/>
            <person name="Ling A."/>
            <person name="Lombard V."/>
            <person name="Lucas S."/>
            <person name="Lundell T."/>
            <person name="Martin R."/>
            <person name="McLaughlin D.J."/>
            <person name="Morgenstern I."/>
            <person name="Morin E."/>
            <person name="Murat C."/>
            <person name="Nagy L.G."/>
            <person name="Nolan M."/>
            <person name="Ohm R.A."/>
            <person name="Patyshakuliyeva A."/>
            <person name="Rokas A."/>
            <person name="Ruiz-Duenas F.J."/>
            <person name="Sabat G."/>
            <person name="Salamov A."/>
            <person name="Samejima M."/>
            <person name="Schmutz J."/>
            <person name="Slot J.C."/>
            <person name="St John F."/>
            <person name="Stenlid J."/>
            <person name="Sun H."/>
            <person name="Sun S."/>
            <person name="Syed K."/>
            <person name="Tsang A."/>
            <person name="Wiebenga A."/>
            <person name="Young D."/>
            <person name="Pisabarro A."/>
            <person name="Eastwood D.C."/>
            <person name="Martin F."/>
            <person name="Cullen D."/>
            <person name="Grigoriev I.V."/>
            <person name="Hibbett D.S."/>
        </authorList>
    </citation>
    <scope>NUCLEOTIDE SEQUENCE [LARGE SCALE GENOMIC DNA]</scope>
    <source>
        <strain evidence="3">FP-91666</strain>
    </source>
</reference>
<evidence type="ECO:0000313" key="2">
    <source>
        <dbReference type="EMBL" id="EIM79217.1"/>
    </source>
</evidence>
<dbReference type="Proteomes" id="UP000053927">
    <property type="component" value="Unassembled WGS sequence"/>
</dbReference>
<dbReference type="KEGG" id="shs:STEHIDRAFT_135848"/>
<dbReference type="eggNOG" id="ENOG502QV1E">
    <property type="taxonomic scope" value="Eukaryota"/>
</dbReference>
<keyword evidence="3" id="KW-1185">Reference proteome</keyword>
<accession>R7RXY3</accession>
<dbReference type="Pfam" id="PF01636">
    <property type="entry name" value="APH"/>
    <property type="match status" value="1"/>
</dbReference>
<name>R7RXY3_STEHR</name>
<feature type="domain" description="Aminoglycoside phosphotransferase" evidence="1">
    <location>
        <begin position="66"/>
        <end position="341"/>
    </location>
</feature>
<dbReference type="InterPro" id="IPR002575">
    <property type="entry name" value="Aminoglycoside_PTrfase"/>
</dbReference>